<dbReference type="EMBL" id="JBHSMC010000001">
    <property type="protein sequence ID" value="MFC5463922.1"/>
    <property type="molecule type" value="Genomic_DNA"/>
</dbReference>
<keyword evidence="11" id="KW-1185">Reference proteome</keyword>
<evidence type="ECO:0000256" key="3">
    <source>
        <dbReference type="ARBA" id="ARBA00022475"/>
    </source>
</evidence>
<evidence type="ECO:0000256" key="4">
    <source>
        <dbReference type="ARBA" id="ARBA00022519"/>
    </source>
</evidence>
<feature type="transmembrane region" description="Helical" evidence="8">
    <location>
        <begin position="67"/>
        <end position="84"/>
    </location>
</feature>
<feature type="transmembrane region" description="Helical" evidence="8">
    <location>
        <begin position="323"/>
        <end position="344"/>
    </location>
</feature>
<evidence type="ECO:0000256" key="1">
    <source>
        <dbReference type="ARBA" id="ARBA00004429"/>
    </source>
</evidence>
<dbReference type="Gene3D" id="1.20.1250.20">
    <property type="entry name" value="MFS general substrate transporter like domains"/>
    <property type="match status" value="2"/>
</dbReference>
<feature type="transmembrane region" description="Helical" evidence="8">
    <location>
        <begin position="90"/>
        <end position="109"/>
    </location>
</feature>
<feature type="transmembrane region" description="Helical" evidence="8">
    <location>
        <begin position="350"/>
        <end position="371"/>
    </location>
</feature>
<dbReference type="InterPro" id="IPR020846">
    <property type="entry name" value="MFS_dom"/>
</dbReference>
<dbReference type="SUPFAM" id="SSF103473">
    <property type="entry name" value="MFS general substrate transporter"/>
    <property type="match status" value="1"/>
</dbReference>
<feature type="transmembrane region" description="Helical" evidence="8">
    <location>
        <begin position="291"/>
        <end position="311"/>
    </location>
</feature>
<keyword evidence="3" id="KW-1003">Cell membrane</keyword>
<dbReference type="InterPro" id="IPR036259">
    <property type="entry name" value="MFS_trans_sf"/>
</dbReference>
<protein>
    <submittedName>
        <fullName evidence="10">MFS transporter</fullName>
    </submittedName>
</protein>
<keyword evidence="5 8" id="KW-0812">Transmembrane</keyword>
<feature type="transmembrane region" description="Helical" evidence="8">
    <location>
        <begin position="232"/>
        <end position="252"/>
    </location>
</feature>
<feature type="transmembrane region" description="Helical" evidence="8">
    <location>
        <begin position="153"/>
        <end position="172"/>
    </location>
</feature>
<dbReference type="InterPro" id="IPR026032">
    <property type="entry name" value="HcaT-like"/>
</dbReference>
<evidence type="ECO:0000256" key="7">
    <source>
        <dbReference type="ARBA" id="ARBA00023136"/>
    </source>
</evidence>
<name>A0ABW0LFY5_9BACI</name>
<dbReference type="RefSeq" id="WP_318281063.1">
    <property type="nucleotide sequence ID" value="NZ_JBHSMC010000001.1"/>
</dbReference>
<evidence type="ECO:0000256" key="6">
    <source>
        <dbReference type="ARBA" id="ARBA00022989"/>
    </source>
</evidence>
<feature type="transmembrane region" description="Helical" evidence="8">
    <location>
        <begin position="259"/>
        <end position="279"/>
    </location>
</feature>
<sequence>MIKLSVFYFVFYWSMTIVNVFLPLLFGYKGLTPAEIGVVIASAPIIAIFSQPLWGIISDKYQTVKKIILLLLVASLLLGMSVFFSSTMILLIVSMLLFQFFMAPIQPLMDSLATNISRENGGNYGSIRIWGSLGFASSSLAIGFIIGKIGVQYLWVIYIIIIIISFILALSLSDSKAARKPVTAEGFKKAFKNPKYVGILIAVLFIAIPHRMNDSMLALYMKSLGATEGQVGLAWTFSALSEVPVIAIMYLLMRKLPLLALISIAGFFYSIRWLLYGFITEPFLLVITQAMHSVTFAIFMVATLQYIASIIPPEMLATGQTGYFATFTGIASIIGSSAGGYLMQYYGGGLIYKLGSISALIGTSIVLFMFLKERKQQSKVLTQHN</sequence>
<feature type="transmembrane region" description="Helical" evidence="8">
    <location>
        <begin position="34"/>
        <end position="55"/>
    </location>
</feature>
<dbReference type="Proteomes" id="UP001596147">
    <property type="component" value="Unassembled WGS sequence"/>
</dbReference>
<dbReference type="PANTHER" id="PTHR23522:SF10">
    <property type="entry name" value="3-PHENYLPROPIONIC ACID TRANSPORTER-RELATED"/>
    <property type="match status" value="1"/>
</dbReference>
<feature type="transmembrane region" description="Helical" evidence="8">
    <location>
        <begin position="129"/>
        <end position="147"/>
    </location>
</feature>
<feature type="domain" description="Major facilitator superfamily (MFS) profile" evidence="9">
    <location>
        <begin position="1"/>
        <end position="374"/>
    </location>
</feature>
<dbReference type="Pfam" id="PF12832">
    <property type="entry name" value="MFS_1_like"/>
    <property type="match status" value="1"/>
</dbReference>
<dbReference type="InterPro" id="IPR024989">
    <property type="entry name" value="MFS_assoc_dom"/>
</dbReference>
<evidence type="ECO:0000313" key="10">
    <source>
        <dbReference type="EMBL" id="MFC5463922.1"/>
    </source>
</evidence>
<keyword evidence="4" id="KW-0997">Cell inner membrane</keyword>
<dbReference type="PANTHER" id="PTHR23522">
    <property type="entry name" value="BLL5896 PROTEIN"/>
    <property type="match status" value="1"/>
</dbReference>
<gene>
    <name evidence="10" type="ORF">ACFPM4_04010</name>
</gene>
<evidence type="ECO:0000256" key="8">
    <source>
        <dbReference type="SAM" id="Phobius"/>
    </source>
</evidence>
<evidence type="ECO:0000256" key="2">
    <source>
        <dbReference type="ARBA" id="ARBA00022448"/>
    </source>
</evidence>
<evidence type="ECO:0000256" key="5">
    <source>
        <dbReference type="ARBA" id="ARBA00022692"/>
    </source>
</evidence>
<comment type="caution">
    <text evidence="10">The sequence shown here is derived from an EMBL/GenBank/DDBJ whole genome shotgun (WGS) entry which is preliminary data.</text>
</comment>
<organism evidence="10 11">
    <name type="scientific">Lederbergia graminis</name>
    <dbReference type="NCBI Taxonomy" id="735518"/>
    <lineage>
        <taxon>Bacteria</taxon>
        <taxon>Bacillati</taxon>
        <taxon>Bacillota</taxon>
        <taxon>Bacilli</taxon>
        <taxon>Bacillales</taxon>
        <taxon>Bacillaceae</taxon>
        <taxon>Lederbergia</taxon>
    </lineage>
</organism>
<reference evidence="11" key="1">
    <citation type="journal article" date="2019" name="Int. J. Syst. Evol. Microbiol.">
        <title>The Global Catalogue of Microorganisms (GCM) 10K type strain sequencing project: providing services to taxonomists for standard genome sequencing and annotation.</title>
        <authorList>
            <consortium name="The Broad Institute Genomics Platform"/>
            <consortium name="The Broad Institute Genome Sequencing Center for Infectious Disease"/>
            <person name="Wu L."/>
            <person name="Ma J."/>
        </authorList>
    </citation>
    <scope>NUCLEOTIDE SEQUENCE [LARGE SCALE GENOMIC DNA]</scope>
    <source>
        <strain evidence="11">CGMCC 1.12237</strain>
    </source>
</reference>
<comment type="subcellular location">
    <subcellularLocation>
        <location evidence="1">Cell inner membrane</location>
        <topology evidence="1">Multi-pass membrane protein</topology>
    </subcellularLocation>
</comment>
<dbReference type="PROSITE" id="PS50850">
    <property type="entry name" value="MFS"/>
    <property type="match status" value="1"/>
</dbReference>
<evidence type="ECO:0000259" key="9">
    <source>
        <dbReference type="PROSITE" id="PS50850"/>
    </source>
</evidence>
<proteinExistence type="predicted"/>
<dbReference type="PIRSF" id="PIRSF004925">
    <property type="entry name" value="HcaT"/>
    <property type="match status" value="1"/>
</dbReference>
<keyword evidence="6 8" id="KW-1133">Transmembrane helix</keyword>
<accession>A0ABW0LFY5</accession>
<feature type="transmembrane region" description="Helical" evidence="8">
    <location>
        <begin position="7"/>
        <end position="28"/>
    </location>
</feature>
<feature type="transmembrane region" description="Helical" evidence="8">
    <location>
        <begin position="193"/>
        <end position="212"/>
    </location>
</feature>
<evidence type="ECO:0000313" key="11">
    <source>
        <dbReference type="Proteomes" id="UP001596147"/>
    </source>
</evidence>
<keyword evidence="2" id="KW-0813">Transport</keyword>
<keyword evidence="7 8" id="KW-0472">Membrane</keyword>